<protein>
    <submittedName>
        <fullName evidence="3">SCO7613 C-terminal domain-containing membrane protein</fullName>
    </submittedName>
</protein>
<keyword evidence="2" id="KW-0472">Membrane</keyword>
<evidence type="ECO:0000313" key="3">
    <source>
        <dbReference type="EMBL" id="MFD1939183.1"/>
    </source>
</evidence>
<feature type="transmembrane region" description="Helical" evidence="2">
    <location>
        <begin position="410"/>
        <end position="429"/>
    </location>
</feature>
<feature type="transmembrane region" description="Helical" evidence="2">
    <location>
        <begin position="996"/>
        <end position="1015"/>
    </location>
</feature>
<dbReference type="EMBL" id="JBHUFV010000080">
    <property type="protein sequence ID" value="MFD1939183.1"/>
    <property type="molecule type" value="Genomic_DNA"/>
</dbReference>
<feature type="transmembrane region" description="Helical" evidence="2">
    <location>
        <begin position="166"/>
        <end position="190"/>
    </location>
</feature>
<dbReference type="InterPro" id="IPR058062">
    <property type="entry name" value="SCO7613_C"/>
</dbReference>
<accession>A0ABW4TAZ2</accession>
<keyword evidence="2" id="KW-0812">Transmembrane</keyword>
<feature type="transmembrane region" description="Helical" evidence="2">
    <location>
        <begin position="808"/>
        <end position="827"/>
    </location>
</feature>
<dbReference type="NCBIfam" id="NF047321">
    <property type="entry name" value="SCO7613_CTERM"/>
    <property type="match status" value="1"/>
</dbReference>
<feature type="transmembrane region" description="Helical" evidence="2">
    <location>
        <begin position="588"/>
        <end position="604"/>
    </location>
</feature>
<feature type="transmembrane region" description="Helical" evidence="2">
    <location>
        <begin position="499"/>
        <end position="516"/>
    </location>
</feature>
<evidence type="ECO:0000256" key="1">
    <source>
        <dbReference type="SAM" id="MobiDB-lite"/>
    </source>
</evidence>
<feature type="transmembrane region" description="Helical" evidence="2">
    <location>
        <begin position="923"/>
        <end position="943"/>
    </location>
</feature>
<feature type="transmembrane region" description="Helical" evidence="2">
    <location>
        <begin position="252"/>
        <end position="270"/>
    </location>
</feature>
<evidence type="ECO:0000256" key="2">
    <source>
        <dbReference type="SAM" id="Phobius"/>
    </source>
</evidence>
<feature type="transmembrane region" description="Helical" evidence="2">
    <location>
        <begin position="777"/>
        <end position="796"/>
    </location>
</feature>
<feature type="transmembrane region" description="Helical" evidence="2">
    <location>
        <begin position="546"/>
        <end position="562"/>
    </location>
</feature>
<feature type="transmembrane region" description="Helical" evidence="2">
    <location>
        <begin position="436"/>
        <end position="455"/>
    </location>
</feature>
<keyword evidence="4" id="KW-1185">Reference proteome</keyword>
<feature type="transmembrane region" description="Helical" evidence="2">
    <location>
        <begin position="1047"/>
        <end position="1067"/>
    </location>
</feature>
<proteinExistence type="predicted"/>
<feature type="transmembrane region" description="Helical" evidence="2">
    <location>
        <begin position="196"/>
        <end position="214"/>
    </location>
</feature>
<feature type="region of interest" description="Disordered" evidence="1">
    <location>
        <begin position="45"/>
        <end position="124"/>
    </location>
</feature>
<feature type="compositionally biased region" description="Low complexity" evidence="1">
    <location>
        <begin position="102"/>
        <end position="124"/>
    </location>
</feature>
<feature type="transmembrane region" description="Helical" evidence="2">
    <location>
        <begin position="568"/>
        <end position="583"/>
    </location>
</feature>
<feature type="transmembrane region" description="Helical" evidence="2">
    <location>
        <begin position="739"/>
        <end position="771"/>
    </location>
</feature>
<dbReference type="Proteomes" id="UP001597368">
    <property type="component" value="Unassembled WGS sequence"/>
</dbReference>
<keyword evidence="2" id="KW-1133">Transmembrane helix</keyword>
<dbReference type="RefSeq" id="WP_379581265.1">
    <property type="nucleotide sequence ID" value="NZ_JBHUFV010000080.1"/>
</dbReference>
<feature type="transmembrane region" description="Helical" evidence="2">
    <location>
        <begin position="1022"/>
        <end position="1041"/>
    </location>
</feature>
<feature type="region of interest" description="Disordered" evidence="1">
    <location>
        <begin position="861"/>
        <end position="883"/>
    </location>
</feature>
<name>A0ABW4TAZ2_9ACTN</name>
<feature type="transmembrane region" description="Helical" evidence="2">
    <location>
        <begin position="475"/>
        <end position="492"/>
    </location>
</feature>
<feature type="transmembrane region" description="Helical" evidence="2">
    <location>
        <begin position="332"/>
        <end position="350"/>
    </location>
</feature>
<comment type="caution">
    <text evidence="3">The sequence shown here is derived from an EMBL/GenBank/DDBJ whole genome shotgun (WGS) entry which is preliminary data.</text>
</comment>
<organism evidence="3 4">
    <name type="scientific">Nonomuraea mangrovi</name>
    <dbReference type="NCBI Taxonomy" id="2316207"/>
    <lineage>
        <taxon>Bacteria</taxon>
        <taxon>Bacillati</taxon>
        <taxon>Actinomycetota</taxon>
        <taxon>Actinomycetes</taxon>
        <taxon>Streptosporangiales</taxon>
        <taxon>Streptosporangiaceae</taxon>
        <taxon>Nonomuraea</taxon>
    </lineage>
</organism>
<feature type="transmembrane region" description="Helical" evidence="2">
    <location>
        <begin position="833"/>
        <end position="852"/>
    </location>
</feature>
<evidence type="ECO:0000313" key="4">
    <source>
        <dbReference type="Proteomes" id="UP001597368"/>
    </source>
</evidence>
<feature type="transmembrane region" description="Helical" evidence="2">
    <location>
        <begin position="221"/>
        <end position="240"/>
    </location>
</feature>
<reference evidence="4" key="1">
    <citation type="journal article" date="2019" name="Int. J. Syst. Evol. Microbiol.">
        <title>The Global Catalogue of Microorganisms (GCM) 10K type strain sequencing project: providing services to taxonomists for standard genome sequencing and annotation.</title>
        <authorList>
            <consortium name="The Broad Institute Genomics Platform"/>
            <consortium name="The Broad Institute Genome Sequencing Center for Infectious Disease"/>
            <person name="Wu L."/>
            <person name="Ma J."/>
        </authorList>
    </citation>
    <scope>NUCLEOTIDE SEQUENCE [LARGE SCALE GENOMIC DNA]</scope>
    <source>
        <strain evidence="4">ICMP 6774ER</strain>
    </source>
</reference>
<gene>
    <name evidence="3" type="ORF">ACFSKW_47755</name>
</gene>
<feature type="transmembrane region" description="Helical" evidence="2">
    <location>
        <begin position="610"/>
        <end position="631"/>
    </location>
</feature>
<sequence>MAVELWQVDGALAGLRARETELRGRREHLLSLLRADRARFAGQAVREGVASTPHGGADGREAPEGPAGGTPMPSEAGPARLPGSTAFPGPEGSAPLPGPAGAGALSGPAGAAGHRGFPGAAGHPGFPRAAGVAGAGGAGGRMGGGTAGGASGAGRGEVSRRTAQNVLLVLGGLMLAVAAIVFTVVSWGHLGIGGRAAILAGLTGVTLAVPALLLRRRLNATAETIGVLGLALMLLDGYAARRVGLAGALDGWDYTAATLVVVAAAAAVYGRVSPLKVPMPLAVVLVQAPLPLLSVGEGHGWPSAALAATAAVDAAIWTLASRARGVRVTATVCLAATWTIALLWAGLSSFTFDGAWHAGALVALAVVGGYVAFRSADETGRNVAAAGSATALVAAAGAFVFGLLPEDWRVVPYTVAALAVTALAGRLPVRLRTPYAYAGAGLALVSGVAVVPQALIAMLDAPVLAEEFWTDGTLVMLRAAPVVLALLATLPLIMGRARWAVAVFAVAAALVAPVAYGLPYTVTVGVLLAVALGCTLAVVRFGAAPWAWPAGVSGGFAVLWALDQRPVAYAVLGALLVAWGALYRRPAALVGASLAGAGLVWVALDGLGVFARDAAATGIAAGAALALLGWYGTRVPGMAGSASGMAGSASGTAGSASGTAGNVAGMAGSASGAAGSGSGVGGSGFGGSWAAAAGRVTATVMAVVALLVEGDVLVGTLRAYLGAFMTWSGAPAFTGSRPLALVVLGVAGAALALATRPAFAVAAGAVVVAAVPVAVRLPYPVVLVMLVVAAALAAGMAAAGRGGAVTRWASTGAALWLGSLALGWALAVETATLAVLPALAAVAALTGLLWAARPEPAIGGSPGAEAGAHAPGEERLGGPGVRSGTGAERFGGAGVGSGTGAERFGGAGVGSGAGAAREARFRWMALAGVLVACEVVAVAASYGVRAVEAYTLPFAVLLLATGWWRARGKELSSWPVYAPGLALAFGPSLVQEATPLRALLLGAAALVVTLAGARWRLQAPTVMGGVTVAIVAVRELAPWIADLFGVVPRWVPMALGGLLLVVVGATYEARKRDMRRLRDAVARLR</sequence>
<feature type="transmembrane region" description="Helical" evidence="2">
    <location>
        <begin position="356"/>
        <end position="373"/>
    </location>
</feature>
<feature type="transmembrane region" description="Helical" evidence="2">
    <location>
        <begin position="385"/>
        <end position="404"/>
    </location>
</feature>